<dbReference type="OrthoDB" id="62798at2759"/>
<feature type="domain" description="Inositol polyphosphate-related phosphatase" evidence="2">
    <location>
        <begin position="2"/>
        <end position="310"/>
    </location>
</feature>
<dbReference type="GeneID" id="115918367"/>
<dbReference type="Pfam" id="PF17751">
    <property type="entry name" value="SKICH"/>
    <property type="match status" value="1"/>
</dbReference>
<dbReference type="InParanoid" id="A0A7M7N5H8"/>
<dbReference type="KEGG" id="spu:575498"/>
<dbReference type="EnsemblMetazoa" id="XM_030992166">
    <property type="protein sequence ID" value="XP_030848026"/>
    <property type="gene ID" value="LOC575498"/>
</dbReference>
<dbReference type="EnsemblMetazoa" id="XM_030975416">
    <property type="protein sequence ID" value="XP_030831276"/>
    <property type="gene ID" value="LOC115918367"/>
</dbReference>
<evidence type="ECO:0000256" key="1">
    <source>
        <dbReference type="ARBA" id="ARBA00005910"/>
    </source>
</evidence>
<dbReference type="Proteomes" id="UP000007110">
    <property type="component" value="Unassembled WGS sequence"/>
</dbReference>
<dbReference type="InterPro" id="IPR036691">
    <property type="entry name" value="Endo/exonu/phosph_ase_sf"/>
</dbReference>
<dbReference type="GeneID" id="575498"/>
<comment type="similarity">
    <text evidence="1">Belongs to the inositol 1,4,5-trisphosphate 5-phosphatase type II family.</text>
</comment>
<dbReference type="KEGG" id="spu:115918367"/>
<dbReference type="CDD" id="cd09094">
    <property type="entry name" value="INPP5c_INPP5J-like"/>
    <property type="match status" value="1"/>
</dbReference>
<dbReference type="GO" id="GO:0005886">
    <property type="term" value="C:plasma membrane"/>
    <property type="evidence" value="ECO:0000318"/>
    <property type="project" value="GO_Central"/>
</dbReference>
<dbReference type="PANTHER" id="PTHR11200:SF275">
    <property type="entry name" value="LD06095P"/>
    <property type="match status" value="1"/>
</dbReference>
<accession>A0A7M7N5H8</accession>
<dbReference type="SMART" id="SM00128">
    <property type="entry name" value="IPPc"/>
    <property type="match status" value="1"/>
</dbReference>
<dbReference type="SUPFAM" id="SSF56219">
    <property type="entry name" value="DNase I-like"/>
    <property type="match status" value="1"/>
</dbReference>
<proteinExistence type="inferred from homology"/>
<dbReference type="InterPro" id="IPR041611">
    <property type="entry name" value="SKICH"/>
</dbReference>
<dbReference type="GO" id="GO:0046856">
    <property type="term" value="P:phosphatidylinositol dephosphorylation"/>
    <property type="evidence" value="ECO:0007669"/>
    <property type="project" value="InterPro"/>
</dbReference>
<dbReference type="FunFam" id="3.60.10.10:FF:000060">
    <property type="entry name" value="Uncharacterized protein, isoform C"/>
    <property type="match status" value="1"/>
</dbReference>
<evidence type="ECO:0000313" key="3">
    <source>
        <dbReference type="EnsemblMetazoa" id="XP_030831276"/>
    </source>
</evidence>
<dbReference type="Pfam" id="PF22669">
    <property type="entry name" value="Exo_endo_phos2"/>
    <property type="match status" value="1"/>
</dbReference>
<dbReference type="RefSeq" id="XP_030848026.1">
    <property type="nucleotide sequence ID" value="XM_030992166.1"/>
</dbReference>
<dbReference type="PANTHER" id="PTHR11200">
    <property type="entry name" value="INOSITOL 5-PHOSPHATASE"/>
    <property type="match status" value="1"/>
</dbReference>
<dbReference type="Gene3D" id="3.60.10.10">
    <property type="entry name" value="Endonuclease/exonuclease/phosphatase"/>
    <property type="match status" value="1"/>
</dbReference>
<dbReference type="Gene3D" id="2.60.40.2840">
    <property type="match status" value="1"/>
</dbReference>
<reference evidence="3" key="2">
    <citation type="submission" date="2021-01" db="UniProtKB">
        <authorList>
            <consortium name="EnsemblMetazoa"/>
        </authorList>
    </citation>
    <scope>IDENTIFICATION</scope>
</reference>
<dbReference type="GO" id="GO:0043005">
    <property type="term" value="C:neuron projection"/>
    <property type="evidence" value="ECO:0000318"/>
    <property type="project" value="GO_Central"/>
</dbReference>
<dbReference type="GO" id="GO:0001726">
    <property type="term" value="C:ruffle"/>
    <property type="evidence" value="ECO:0000318"/>
    <property type="project" value="GO_Central"/>
</dbReference>
<evidence type="ECO:0000259" key="2">
    <source>
        <dbReference type="SMART" id="SM00128"/>
    </source>
</evidence>
<evidence type="ECO:0000313" key="4">
    <source>
        <dbReference type="Proteomes" id="UP000007110"/>
    </source>
</evidence>
<dbReference type="GO" id="GO:0004439">
    <property type="term" value="F:phosphatidylinositol-4,5-bisphosphate 5-phosphatase activity"/>
    <property type="evidence" value="ECO:0000318"/>
    <property type="project" value="GO_Central"/>
</dbReference>
<protein>
    <recommendedName>
        <fullName evidence="2">Inositol polyphosphate-related phosphatase domain-containing protein</fullName>
    </recommendedName>
</protein>
<dbReference type="RefSeq" id="XP_030831276.1">
    <property type="nucleotide sequence ID" value="XM_030975416.1"/>
</dbReference>
<organism evidence="3 4">
    <name type="scientific">Strongylocentrotus purpuratus</name>
    <name type="common">Purple sea urchin</name>
    <dbReference type="NCBI Taxonomy" id="7668"/>
    <lineage>
        <taxon>Eukaryota</taxon>
        <taxon>Metazoa</taxon>
        <taxon>Echinodermata</taxon>
        <taxon>Eleutherozoa</taxon>
        <taxon>Echinozoa</taxon>
        <taxon>Echinoidea</taxon>
        <taxon>Euechinoidea</taxon>
        <taxon>Echinacea</taxon>
        <taxon>Camarodonta</taxon>
        <taxon>Echinidea</taxon>
        <taxon>Strongylocentrotidae</taxon>
        <taxon>Strongylocentrotus</taxon>
    </lineage>
</organism>
<reference evidence="4" key="1">
    <citation type="submission" date="2015-02" db="EMBL/GenBank/DDBJ databases">
        <title>Genome sequencing for Strongylocentrotus purpuratus.</title>
        <authorList>
            <person name="Murali S."/>
            <person name="Liu Y."/>
            <person name="Vee V."/>
            <person name="English A."/>
            <person name="Wang M."/>
            <person name="Skinner E."/>
            <person name="Han Y."/>
            <person name="Muzny D.M."/>
            <person name="Worley K.C."/>
            <person name="Gibbs R.A."/>
        </authorList>
    </citation>
    <scope>NUCLEOTIDE SEQUENCE</scope>
</reference>
<dbReference type="AlphaFoldDB" id="A0A7M7N5H8"/>
<dbReference type="OMA" id="NSECQHI"/>
<dbReference type="InterPro" id="IPR000300">
    <property type="entry name" value="IPPc"/>
</dbReference>
<dbReference type="InterPro" id="IPR046985">
    <property type="entry name" value="IP5"/>
</dbReference>
<dbReference type="GO" id="GO:0046030">
    <property type="term" value="F:inositol trisphosphate phosphatase activity"/>
    <property type="evidence" value="ECO:0000318"/>
    <property type="project" value="GO_Central"/>
</dbReference>
<keyword evidence="4" id="KW-1185">Reference proteome</keyword>
<name>A0A7M7N5H8_STRPU</name>
<sequence length="442" mass="50530">MAELRICVSTWNVAIQEPPPIEAFKDIIWIQTQNAPDMYIWGLQEVSSKPHEFIQSAFSDDPWTEVISSIVCPKGYVMINSVRLQGLVILLYVRMPHLPFIHNVQTALTRTGLGGVWGNKGAVTIRFDCYGRSICLLNVHLSPHQDGWEKRDKEFQTIISTQEFPQCNTSSILDHDYVMWFGDLNYRIEDLSTEAIKFLASPKKLHVLLEKDQLLNSMRKKKAFNGFHEGLITFMPTYKFDLKSNEYDTSPKQRSPAWTDRILWKVNLRASIDQNYLSITQLSYHAHSDILWSDHRPVSAEFLAKITIEDAQPLVSFTPVESWSRGQDAECSYTVLPDTKTSNWDWVGLYKVGFNTAQKHYLTYVWADSNGESSSGLGKVRFGASYFPEDTCSKYVLCYVSRTMSCVLGVSNVFRILPSDAEERQLQQNQALASSLNYQTPM</sequence>
<dbReference type="FunFam" id="2.60.40.2840:FF:000003">
    <property type="entry name" value="Phosphatidylinositol 4,5-bisphosphate 5-phosphatase A"/>
    <property type="match status" value="1"/>
</dbReference>
<dbReference type="GO" id="GO:0034485">
    <property type="term" value="F:phosphatidylinositol-3,4,5-trisphosphate 5-phosphatase activity"/>
    <property type="evidence" value="ECO:0000318"/>
    <property type="project" value="GO_Central"/>
</dbReference>